<dbReference type="Gene3D" id="3.30.1380.20">
    <property type="entry name" value="Trafficking protein particle complex subunit 3"/>
    <property type="match status" value="1"/>
</dbReference>
<evidence type="ECO:0000313" key="2">
    <source>
        <dbReference type="EMBL" id="SDM88329.1"/>
    </source>
</evidence>
<dbReference type="Pfam" id="PF10702">
    <property type="entry name" value="DUF2507"/>
    <property type="match status" value="1"/>
</dbReference>
<protein>
    <recommendedName>
        <fullName evidence="4">Hydrocarbon binding protein</fullName>
    </recommendedName>
</protein>
<feature type="region of interest" description="Disordered" evidence="1">
    <location>
        <begin position="1"/>
        <end position="31"/>
    </location>
</feature>
<evidence type="ECO:0000256" key="1">
    <source>
        <dbReference type="SAM" id="MobiDB-lite"/>
    </source>
</evidence>
<keyword evidence="3" id="KW-1185">Reference proteome</keyword>
<feature type="compositionally biased region" description="Basic and acidic residues" evidence="1">
    <location>
        <begin position="11"/>
        <end position="26"/>
    </location>
</feature>
<sequence length="170" mass="19521">MENVESGEIEMEQHENIQQSEEKATKETPPAGGVPVFGYELLKNILLPELLGKEERNILYWAGRSLARKFPLSSTDELIHFFAEAGWGSLIIAEMNKNEMILELSSPLIDKRFELQENPTFGLEAGFIAEQVQNQRKCISETYETVKRKNKIQFTVQWDRKDETSTEKLA</sequence>
<accession>A0A1G9WV99</accession>
<dbReference type="STRING" id="459525.SAMN04488137_2403"/>
<evidence type="ECO:0000313" key="3">
    <source>
        <dbReference type="Proteomes" id="UP000199544"/>
    </source>
</evidence>
<evidence type="ECO:0008006" key="4">
    <source>
        <dbReference type="Google" id="ProtNLM"/>
    </source>
</evidence>
<gene>
    <name evidence="2" type="ORF">SAMN04488137_2403</name>
</gene>
<dbReference type="Proteomes" id="UP000199544">
    <property type="component" value="Unassembled WGS sequence"/>
</dbReference>
<reference evidence="3" key="1">
    <citation type="submission" date="2016-10" db="EMBL/GenBank/DDBJ databases">
        <authorList>
            <person name="Varghese N."/>
            <person name="Submissions S."/>
        </authorList>
    </citation>
    <scope>NUCLEOTIDE SEQUENCE [LARGE SCALE GENOMIC DNA]</scope>
    <source>
        <strain evidence="3">CGMCC 1.6854</strain>
    </source>
</reference>
<dbReference type="SUPFAM" id="SSF111126">
    <property type="entry name" value="Ligand-binding domain in the NO signalling and Golgi transport"/>
    <property type="match status" value="1"/>
</dbReference>
<dbReference type="InterPro" id="IPR019642">
    <property type="entry name" value="DUF2507"/>
</dbReference>
<dbReference type="EMBL" id="FNHW01000001">
    <property type="protein sequence ID" value="SDM88329.1"/>
    <property type="molecule type" value="Genomic_DNA"/>
</dbReference>
<name>A0A1G9WV99_9BACL</name>
<organism evidence="2 3">
    <name type="scientific">Fictibacillus solisalsi</name>
    <dbReference type="NCBI Taxonomy" id="459525"/>
    <lineage>
        <taxon>Bacteria</taxon>
        <taxon>Bacillati</taxon>
        <taxon>Bacillota</taxon>
        <taxon>Bacilli</taxon>
        <taxon>Bacillales</taxon>
        <taxon>Fictibacillaceae</taxon>
        <taxon>Fictibacillus</taxon>
    </lineage>
</organism>
<dbReference type="InterPro" id="IPR024096">
    <property type="entry name" value="NO_sig/Golgi_transp_ligand-bd"/>
</dbReference>
<proteinExistence type="predicted"/>
<feature type="compositionally biased region" description="Acidic residues" evidence="1">
    <location>
        <begin position="1"/>
        <end position="10"/>
    </location>
</feature>
<dbReference type="AlphaFoldDB" id="A0A1G9WV99"/>